<evidence type="ECO:0000259" key="15">
    <source>
        <dbReference type="PROSITE" id="PS51819"/>
    </source>
</evidence>
<keyword evidence="4" id="KW-0479">Metal-binding</keyword>
<keyword evidence="9 12" id="KW-0371">Homeobox</keyword>
<dbReference type="InterPro" id="IPR005956">
    <property type="entry name" value="4OHPhenylPyrv_dOase"/>
</dbReference>
<dbReference type="InterPro" id="IPR041735">
    <property type="entry name" value="4OHPhenylPyrv_dOase_C"/>
</dbReference>
<dbReference type="GO" id="GO:0046872">
    <property type="term" value="F:metal ion binding"/>
    <property type="evidence" value="ECO:0007669"/>
    <property type="project" value="UniProtKB-KW"/>
</dbReference>
<evidence type="ECO:0000256" key="12">
    <source>
        <dbReference type="PROSITE-ProRule" id="PRU00108"/>
    </source>
</evidence>
<dbReference type="InterPro" id="IPR006899">
    <property type="entry name" value="HNF-1_N"/>
</dbReference>
<dbReference type="SUPFAM" id="SSF46689">
    <property type="entry name" value="Homeodomain-like"/>
    <property type="match status" value="1"/>
</dbReference>
<evidence type="ECO:0000313" key="18">
    <source>
        <dbReference type="EMBL" id="ABB86496.1"/>
    </source>
</evidence>
<evidence type="ECO:0000259" key="14">
    <source>
        <dbReference type="PROSITE" id="PS50071"/>
    </source>
</evidence>
<reference evidence="18" key="1">
    <citation type="journal article" date="2006" name="Genome Biol.">
        <title>The cnidarian-bilaterian ancestor possessed at least 56 homeoboxes: evidence from the starlet sea anemone, Nematostella vectensis.</title>
        <authorList>
            <person name="Ryan J.F."/>
            <person name="Burton P.M."/>
            <person name="Mazza M.E."/>
            <person name="Kwong G.K."/>
            <person name="Mullikin J.C."/>
            <person name="Finnerty J.R."/>
        </authorList>
    </citation>
    <scope>NUCLEOTIDE SEQUENCE</scope>
</reference>
<accession>Q0ZRG4</accession>
<dbReference type="InterPro" id="IPR001356">
    <property type="entry name" value="HD"/>
</dbReference>
<dbReference type="Gene3D" id="1.10.10.60">
    <property type="entry name" value="Homeodomain-like"/>
    <property type="match status" value="1"/>
</dbReference>
<dbReference type="GO" id="GO:0006357">
    <property type="term" value="P:regulation of transcription by RNA polymerase II"/>
    <property type="evidence" value="ECO:0007669"/>
    <property type="project" value="InterPro"/>
</dbReference>
<dbReference type="EMBL" id="DQ206332">
    <property type="protein sequence ID" value="ABB86496.1"/>
    <property type="molecule type" value="Genomic_DNA"/>
</dbReference>
<dbReference type="AlphaFoldDB" id="Q0ZRG4"/>
<evidence type="ECO:0000256" key="2">
    <source>
        <dbReference type="ARBA" id="ARBA00004123"/>
    </source>
</evidence>
<dbReference type="InterPro" id="IPR037523">
    <property type="entry name" value="VOC_core"/>
</dbReference>
<feature type="region of interest" description="Disordered" evidence="13">
    <location>
        <begin position="554"/>
        <end position="594"/>
    </location>
</feature>
<dbReference type="InterPro" id="IPR044869">
    <property type="entry name" value="HNF-1_POU"/>
</dbReference>
<evidence type="ECO:0000259" key="17">
    <source>
        <dbReference type="PROSITE" id="PS51937"/>
    </source>
</evidence>
<evidence type="ECO:0000256" key="7">
    <source>
        <dbReference type="ARBA" id="ARBA00023015"/>
    </source>
</evidence>
<evidence type="ECO:0000256" key="3">
    <source>
        <dbReference type="ARBA" id="ARBA00005877"/>
    </source>
</evidence>
<feature type="compositionally biased region" description="Polar residues" evidence="13">
    <location>
        <begin position="376"/>
        <end position="394"/>
    </location>
</feature>
<comment type="similarity">
    <text evidence="3">Belongs to the 4HPPD family.</text>
</comment>
<feature type="region of interest" description="Disordered" evidence="13">
    <location>
        <begin position="48"/>
        <end position="90"/>
    </location>
</feature>
<keyword evidence="6" id="KW-0408">Iron</keyword>
<feature type="region of interest" description="Disordered" evidence="13">
    <location>
        <begin position="481"/>
        <end position="512"/>
    </location>
</feature>
<dbReference type="CDD" id="cd07250">
    <property type="entry name" value="HPPD_C_like"/>
    <property type="match status" value="1"/>
</dbReference>
<feature type="domain" description="VOC" evidence="15">
    <location>
        <begin position="675"/>
        <end position="830"/>
    </location>
</feature>
<comment type="cofactor">
    <cofactor evidence="1">
        <name>Fe cation</name>
        <dbReference type="ChEBI" id="CHEBI:24875"/>
    </cofactor>
</comment>
<dbReference type="GO" id="GO:0005634">
    <property type="term" value="C:nucleus"/>
    <property type="evidence" value="ECO:0007669"/>
    <property type="project" value="UniProtKB-SubCell"/>
</dbReference>
<dbReference type="CDD" id="cd00086">
    <property type="entry name" value="homeodomain"/>
    <property type="match status" value="1"/>
</dbReference>
<dbReference type="PANTHER" id="PTHR11568">
    <property type="entry name" value="HEPATOCYTE NUCLEAR FACTOR 1"/>
    <property type="match status" value="1"/>
</dbReference>
<evidence type="ECO:0000256" key="13">
    <source>
        <dbReference type="SAM" id="MobiDB-lite"/>
    </source>
</evidence>
<dbReference type="InterPro" id="IPR010982">
    <property type="entry name" value="Lambda_DNA-bd_dom_sf"/>
</dbReference>
<dbReference type="InterPro" id="IPR029068">
    <property type="entry name" value="Glyas_Bleomycin-R_OHBP_Dase"/>
</dbReference>
<dbReference type="NCBIfam" id="TIGR01263">
    <property type="entry name" value="4HPPD"/>
    <property type="match status" value="1"/>
</dbReference>
<evidence type="ECO:0000256" key="8">
    <source>
        <dbReference type="ARBA" id="ARBA00023125"/>
    </source>
</evidence>
<dbReference type="InterPro" id="IPR004360">
    <property type="entry name" value="Glyas_Fos-R_dOase_dom"/>
</dbReference>
<dbReference type="FunFam" id="3.10.180.10:FF:000001">
    <property type="entry name" value="4-hydroxyphenylpyruvate dioxygenase"/>
    <property type="match status" value="1"/>
</dbReference>
<evidence type="ECO:0000256" key="4">
    <source>
        <dbReference type="ARBA" id="ARBA00022723"/>
    </source>
</evidence>
<dbReference type="PROSITE" id="PS50071">
    <property type="entry name" value="HOMEOBOX_2"/>
    <property type="match status" value="1"/>
</dbReference>
<dbReference type="PROSITE" id="PS51819">
    <property type="entry name" value="VOC"/>
    <property type="match status" value="1"/>
</dbReference>
<feature type="domain" description="POU-specific atypical" evidence="16">
    <location>
        <begin position="82"/>
        <end position="177"/>
    </location>
</feature>
<evidence type="ECO:0000256" key="10">
    <source>
        <dbReference type="ARBA" id="ARBA00023163"/>
    </source>
</evidence>
<dbReference type="Gene3D" id="3.10.180.10">
    <property type="entry name" value="2,3-Dihydroxybiphenyl 1,2-Dioxygenase, domain 1"/>
    <property type="match status" value="1"/>
</dbReference>
<feature type="domain" description="HNF-p1" evidence="17">
    <location>
        <begin position="1"/>
        <end position="32"/>
    </location>
</feature>
<dbReference type="GO" id="GO:0045893">
    <property type="term" value="P:positive regulation of DNA-templated transcription"/>
    <property type="evidence" value="ECO:0007669"/>
    <property type="project" value="InterPro"/>
</dbReference>
<dbReference type="GO" id="GO:0009072">
    <property type="term" value="P:aromatic amino acid metabolic process"/>
    <property type="evidence" value="ECO:0007669"/>
    <property type="project" value="InterPro"/>
</dbReference>
<dbReference type="Pfam" id="PF00903">
    <property type="entry name" value="Glyoxalase"/>
    <property type="match status" value="1"/>
</dbReference>
<evidence type="ECO:0000256" key="9">
    <source>
        <dbReference type="ARBA" id="ARBA00023155"/>
    </source>
</evidence>
<dbReference type="InterPro" id="IPR039066">
    <property type="entry name" value="HNF-1"/>
</dbReference>
<comment type="subcellular location">
    <subcellularLocation>
        <location evidence="2 12">Nucleus</location>
    </subcellularLocation>
</comment>
<evidence type="ECO:0000256" key="5">
    <source>
        <dbReference type="ARBA" id="ARBA00022737"/>
    </source>
</evidence>
<protein>
    <submittedName>
        <fullName evidence="18">HNF-HNF class homeobox protein</fullName>
    </submittedName>
</protein>
<proteinExistence type="inferred from homology"/>
<keyword evidence="10" id="KW-0804">Transcription</keyword>
<organism evidence="18">
    <name type="scientific">Nematostella vectensis</name>
    <name type="common">Starlet sea anemone</name>
    <dbReference type="NCBI Taxonomy" id="45351"/>
    <lineage>
        <taxon>Eukaryota</taxon>
        <taxon>Metazoa</taxon>
        <taxon>Cnidaria</taxon>
        <taxon>Anthozoa</taxon>
        <taxon>Hexacorallia</taxon>
        <taxon>Actiniaria</taxon>
        <taxon>Edwardsiidae</taxon>
        <taxon>Nematostella</taxon>
    </lineage>
</organism>
<dbReference type="PROSITE" id="PS51937">
    <property type="entry name" value="HNF_P1"/>
    <property type="match status" value="1"/>
</dbReference>
<dbReference type="Pfam" id="PF04814">
    <property type="entry name" value="HNF-1_N"/>
    <property type="match status" value="1"/>
</dbReference>
<dbReference type="GO" id="GO:0003677">
    <property type="term" value="F:DNA binding"/>
    <property type="evidence" value="ECO:0007669"/>
    <property type="project" value="UniProtKB-UniRule"/>
</dbReference>
<feature type="domain" description="Homeobox" evidence="14">
    <location>
        <begin position="189"/>
        <end position="270"/>
    </location>
</feature>
<sequence>MATEPTELQRELIRALLDSGLSGDDLVRIVDTEFSRVQDRITAKSATLTQAEPCTPEPTSSENVILPASPCEPDSPKPYTPESEGREGSPLLIQRDSIVDQMLRMDPWQAARVIKMYMQQHNIPQREVVLSTGLNQSHLSQHLNKGTPMKSQKRSVMYQWFERKQKEIADQYSNPGKRLYVDEVESPTKKSRRNRFKWGPASTNILYQSYEQQRNPSKEEREALVEACNRAECEQRGVSYNNVEGLGFNLVTESRVYNWFANRRKEETFRMKLAIEAANYPENPGHSPNRTLSSPVLLTAPAKVQPSTPTPTPTCMTPLNRLPPTPSPTTTHAIPQAYVSTPVNQSTVANREQALPSVGSFIRTTNCADQIPTPHGITQAQGRPENTATPHTTRGQSPLLPPHMTGMHGVPDGPHPIQGMATAIQQISVRPIPITYHTIQGLVQPSTATNYMPQAMVVSSAGTHMVSHVVPVHLATPLQQRPAPLCAPPPEATPHSSSPEEISEMSKAGDAPSTQAIEAVPMVPEVAAETETETALKVEEEVVSIAQTVTIETTESEPIKENRSVPFLPNAAKRENSQNKENSREESRVNGEQKECVKRGAVSVREPWEESDGNGSVTMATVQTLPNVAQRWSSFIKLKFDDFLNSPKAGLHFIDHVVGNQPNDAMVPIAEWPTRSAYALVFTKGFDLCYRYEKNLQFHRFWSVDDKQIHTEFSALRSIVVTNWEETIKMPINEPAPGKRKSQIQEFVDYYGTAGVQHIALNTSDIITAISNLKERGMQFLSIPDKYYDNLRERLKHASITVTESIDELQKLKILVDFDDKGYLLQIFTKPCQDRPTLFLEVIQRHNHTGFGAGNFKALFESIEQDQGERGNL</sequence>
<dbReference type="InterPro" id="IPR009057">
    <property type="entry name" value="Homeodomain-like_sf"/>
</dbReference>
<evidence type="ECO:0000259" key="16">
    <source>
        <dbReference type="PROSITE" id="PS51936"/>
    </source>
</evidence>
<dbReference type="SMART" id="SM00389">
    <property type="entry name" value="HOX"/>
    <property type="match status" value="1"/>
</dbReference>
<dbReference type="GO" id="GO:0003868">
    <property type="term" value="F:4-hydroxyphenylpyruvate dioxygenase activity"/>
    <property type="evidence" value="ECO:0007669"/>
    <property type="project" value="InterPro"/>
</dbReference>
<evidence type="ECO:0000256" key="11">
    <source>
        <dbReference type="ARBA" id="ARBA00023242"/>
    </source>
</evidence>
<keyword evidence="11 12" id="KW-0539">Nucleus</keyword>
<dbReference type="Gene3D" id="1.10.260.40">
    <property type="entry name" value="lambda repressor-like DNA-binding domains"/>
    <property type="match status" value="1"/>
</dbReference>
<name>Q0ZRG4_NEMVE</name>
<evidence type="ECO:0000256" key="1">
    <source>
        <dbReference type="ARBA" id="ARBA00001962"/>
    </source>
</evidence>
<dbReference type="SUPFAM" id="SSF54593">
    <property type="entry name" value="Glyoxalase/Bleomycin resistance protein/Dihydroxybiphenyl dioxygenase"/>
    <property type="match status" value="1"/>
</dbReference>
<dbReference type="SUPFAM" id="SSF47413">
    <property type="entry name" value="lambda repressor-like DNA-binding domains"/>
    <property type="match status" value="1"/>
</dbReference>
<keyword evidence="8 12" id="KW-0238">DNA-binding</keyword>
<dbReference type="GO" id="GO:0030073">
    <property type="term" value="P:insulin secretion"/>
    <property type="evidence" value="ECO:0007669"/>
    <property type="project" value="InterPro"/>
</dbReference>
<feature type="region of interest" description="Disordered" evidence="13">
    <location>
        <begin position="374"/>
        <end position="394"/>
    </location>
</feature>
<dbReference type="PANTHER" id="PTHR11568:SF1">
    <property type="entry name" value="HEPATOCYTE NUCLEAR FACTOR 1-BETA-LIKE ISOFORM X1"/>
    <property type="match status" value="1"/>
</dbReference>
<feature type="compositionally biased region" description="Basic and acidic residues" evidence="13">
    <location>
        <begin position="572"/>
        <end position="594"/>
    </location>
</feature>
<keyword evidence="5" id="KW-0677">Repeat</keyword>
<keyword evidence="7" id="KW-0805">Transcription regulation</keyword>
<dbReference type="PROSITE" id="PS51936">
    <property type="entry name" value="POU_4"/>
    <property type="match status" value="1"/>
</dbReference>
<dbReference type="InterPro" id="IPR044866">
    <property type="entry name" value="HNF_P1"/>
</dbReference>
<evidence type="ECO:0000256" key="6">
    <source>
        <dbReference type="ARBA" id="ARBA00023004"/>
    </source>
</evidence>
<feature type="compositionally biased region" description="Polar residues" evidence="13">
    <location>
        <begin position="48"/>
        <end position="63"/>
    </location>
</feature>
<feature type="DNA-binding region" description="Homeobox" evidence="12">
    <location>
        <begin position="191"/>
        <end position="271"/>
    </location>
</feature>